<dbReference type="Proteomes" id="UP000770785">
    <property type="component" value="Unassembled WGS sequence"/>
</dbReference>
<dbReference type="RefSeq" id="WP_168036670.1">
    <property type="nucleotide sequence ID" value="NZ_JAATJH010000002.1"/>
</dbReference>
<evidence type="ECO:0000313" key="1">
    <source>
        <dbReference type="EMBL" id="NJC25901.1"/>
    </source>
</evidence>
<proteinExistence type="predicted"/>
<protein>
    <submittedName>
        <fullName evidence="1">Uncharacterized protein</fullName>
    </submittedName>
</protein>
<comment type="caution">
    <text evidence="1">The sequence shown here is derived from an EMBL/GenBank/DDBJ whole genome shotgun (WGS) entry which is preliminary data.</text>
</comment>
<name>A0ABX0X9J2_9BACT</name>
<keyword evidence="2" id="KW-1185">Reference proteome</keyword>
<sequence>MEDSNTTYPQGAINTTDRTRLLSFAQSTDLNAAYLDTVRFLEQVVDLDGNPATTEYIVYLMGMENCGSGGCNLYVTNQGNEIISNTTVVKLPVYLKNEESTGTWKNLIVWSDGAYRTLTAEDGEYTPNGSMGVEISQEEVEDNPETYVKVLDYLD</sequence>
<gene>
    <name evidence="1" type="ORF">GGR27_001400</name>
</gene>
<evidence type="ECO:0000313" key="2">
    <source>
        <dbReference type="Proteomes" id="UP000770785"/>
    </source>
</evidence>
<dbReference type="EMBL" id="JAATJH010000002">
    <property type="protein sequence ID" value="NJC25901.1"/>
    <property type="molecule type" value="Genomic_DNA"/>
</dbReference>
<organism evidence="1 2">
    <name type="scientific">Neolewinella antarctica</name>
    <dbReference type="NCBI Taxonomy" id="442734"/>
    <lineage>
        <taxon>Bacteria</taxon>
        <taxon>Pseudomonadati</taxon>
        <taxon>Bacteroidota</taxon>
        <taxon>Saprospiria</taxon>
        <taxon>Saprospirales</taxon>
        <taxon>Lewinellaceae</taxon>
        <taxon>Neolewinella</taxon>
    </lineage>
</organism>
<reference evidence="1 2" key="1">
    <citation type="submission" date="2020-03" db="EMBL/GenBank/DDBJ databases">
        <title>Genomic Encyclopedia of Type Strains, Phase IV (KMG-IV): sequencing the most valuable type-strain genomes for metagenomic binning, comparative biology and taxonomic classification.</title>
        <authorList>
            <person name="Goeker M."/>
        </authorList>
    </citation>
    <scope>NUCLEOTIDE SEQUENCE [LARGE SCALE GENOMIC DNA]</scope>
    <source>
        <strain evidence="1 2">DSM 105096</strain>
    </source>
</reference>
<accession>A0ABX0X9J2</accession>